<sequence>MSREDILTVALRLFAIYLVIGALQLVGQASATDINLPTGSLIVAIILSIIFPLLIAALLWLLPLRIAAILLPGINQQHTALSTGTVPALEIGCILIGLWLLASSLSDSTYWVITLIAALNNEWGLQIIPMQDLASMAATLMQLGLSAWLLLGYRGILKFVMRLRSREVSQP</sequence>
<gene>
    <name evidence="2" type="ORF">NCTC10899_02495</name>
</gene>
<dbReference type="AlphaFoldDB" id="A0A379ITP9"/>
<dbReference type="Proteomes" id="UP000254260">
    <property type="component" value="Unassembled WGS sequence"/>
</dbReference>
<feature type="transmembrane region" description="Helical" evidence="1">
    <location>
        <begin position="39"/>
        <end position="61"/>
    </location>
</feature>
<name>A0A379ITP9_ECTME</name>
<evidence type="ECO:0000256" key="1">
    <source>
        <dbReference type="SAM" id="Phobius"/>
    </source>
</evidence>
<feature type="transmembrane region" description="Helical" evidence="1">
    <location>
        <begin position="81"/>
        <end position="102"/>
    </location>
</feature>
<accession>A0A379ITP9</accession>
<dbReference type="EMBL" id="UGUU01000001">
    <property type="protein sequence ID" value="SUD39677.1"/>
    <property type="molecule type" value="Genomic_DNA"/>
</dbReference>
<evidence type="ECO:0000313" key="3">
    <source>
        <dbReference type="Proteomes" id="UP000254260"/>
    </source>
</evidence>
<dbReference type="OrthoDB" id="5986216at2"/>
<reference evidence="2 3" key="1">
    <citation type="submission" date="2018-06" db="EMBL/GenBank/DDBJ databases">
        <authorList>
            <consortium name="Pathogen Informatics"/>
            <person name="Doyle S."/>
        </authorList>
    </citation>
    <scope>NUCLEOTIDE SEQUENCE [LARGE SCALE GENOMIC DNA]</scope>
    <source>
        <strain evidence="2 3">NCTC10899</strain>
    </source>
</reference>
<dbReference type="RefSeq" id="WP_041980969.1">
    <property type="nucleotide sequence ID" value="NZ_CP060288.1"/>
</dbReference>
<keyword evidence="1" id="KW-0812">Transmembrane</keyword>
<evidence type="ECO:0000313" key="2">
    <source>
        <dbReference type="EMBL" id="SUD39677.1"/>
    </source>
</evidence>
<feature type="transmembrane region" description="Helical" evidence="1">
    <location>
        <begin position="6"/>
        <end position="27"/>
    </location>
</feature>
<keyword evidence="1" id="KW-0472">Membrane</keyword>
<keyword evidence="1" id="KW-1133">Transmembrane helix</keyword>
<protein>
    <submittedName>
        <fullName evidence="2">Uncharacterized protein</fullName>
    </submittedName>
</protein>
<proteinExistence type="predicted"/>
<feature type="transmembrane region" description="Helical" evidence="1">
    <location>
        <begin position="134"/>
        <end position="156"/>
    </location>
</feature>
<organism evidence="2 3">
    <name type="scientific">Ectopseudomonas mendocina</name>
    <name type="common">Pseudomonas mendocina</name>
    <dbReference type="NCBI Taxonomy" id="300"/>
    <lineage>
        <taxon>Bacteria</taxon>
        <taxon>Pseudomonadati</taxon>
        <taxon>Pseudomonadota</taxon>
        <taxon>Gammaproteobacteria</taxon>
        <taxon>Pseudomonadales</taxon>
        <taxon>Pseudomonadaceae</taxon>
        <taxon>Ectopseudomonas</taxon>
    </lineage>
</organism>